<evidence type="ECO:0000256" key="2">
    <source>
        <dbReference type="ARBA" id="ARBA00023043"/>
    </source>
</evidence>
<dbReference type="SUPFAM" id="SSF48403">
    <property type="entry name" value="Ankyrin repeat"/>
    <property type="match status" value="1"/>
</dbReference>
<dbReference type="PANTHER" id="PTHR24171">
    <property type="entry name" value="ANKYRIN REPEAT DOMAIN-CONTAINING PROTEIN 39-RELATED"/>
    <property type="match status" value="1"/>
</dbReference>
<dbReference type="Pfam" id="PF12796">
    <property type="entry name" value="Ank_2"/>
    <property type="match status" value="1"/>
</dbReference>
<evidence type="ECO:0000256" key="1">
    <source>
        <dbReference type="ARBA" id="ARBA00022737"/>
    </source>
</evidence>
<evidence type="ECO:0000313" key="6">
    <source>
        <dbReference type="Proteomes" id="UP001146120"/>
    </source>
</evidence>
<reference evidence="5" key="2">
    <citation type="journal article" date="2023" name="Microbiol Resour">
        <title>Decontamination and Annotation of the Draft Genome Sequence of the Oomycete Lagenidium giganteum ARSEF 373.</title>
        <authorList>
            <person name="Morgan W.R."/>
            <person name="Tartar A."/>
        </authorList>
    </citation>
    <scope>NUCLEOTIDE SEQUENCE</scope>
    <source>
        <strain evidence="5">ARSEF 373</strain>
    </source>
</reference>
<evidence type="ECO:0000256" key="4">
    <source>
        <dbReference type="SAM" id="MobiDB-lite"/>
    </source>
</evidence>
<keyword evidence="2 3" id="KW-0040">ANK repeat</keyword>
<dbReference type="Gene3D" id="1.25.40.20">
    <property type="entry name" value="Ankyrin repeat-containing domain"/>
    <property type="match status" value="1"/>
</dbReference>
<proteinExistence type="predicted"/>
<sequence length="169" mass="19347">MTVWPTYGARLPLWEAVYHQDAQAVQKLLGSKEGADQVNVPHGLWQMTSVHLAVQKKNAKILKYLLFVNADANMRNINGTTPLHIAVELKRKDLIQDLLLVGANPLLRNYTGKNAIEMAADRGMKEMVLAQRQQADSLPFQRLVREKQRQEQAQQQQHQQQQKQQQPVH</sequence>
<dbReference type="AlphaFoldDB" id="A0AAV2YUU3"/>
<dbReference type="Proteomes" id="UP001146120">
    <property type="component" value="Unassembled WGS sequence"/>
</dbReference>
<dbReference type="EMBL" id="DAKRPA010000146">
    <property type="protein sequence ID" value="DAZ97131.1"/>
    <property type="molecule type" value="Genomic_DNA"/>
</dbReference>
<dbReference type="InterPro" id="IPR002110">
    <property type="entry name" value="Ankyrin_rpt"/>
</dbReference>
<keyword evidence="6" id="KW-1185">Reference proteome</keyword>
<feature type="repeat" description="ANK" evidence="3">
    <location>
        <begin position="78"/>
        <end position="110"/>
    </location>
</feature>
<feature type="repeat" description="ANK" evidence="3">
    <location>
        <begin position="45"/>
        <end position="77"/>
    </location>
</feature>
<dbReference type="SMART" id="SM00248">
    <property type="entry name" value="ANK"/>
    <property type="match status" value="3"/>
</dbReference>
<gene>
    <name evidence="5" type="ORF">N0F65_010454</name>
</gene>
<name>A0AAV2YUU3_9STRA</name>
<protein>
    <submittedName>
        <fullName evidence="5">Uncharacterized protein</fullName>
    </submittedName>
</protein>
<comment type="caution">
    <text evidence="5">The sequence shown here is derived from an EMBL/GenBank/DDBJ whole genome shotgun (WGS) entry which is preliminary data.</text>
</comment>
<dbReference type="InterPro" id="IPR036770">
    <property type="entry name" value="Ankyrin_rpt-contain_sf"/>
</dbReference>
<accession>A0AAV2YUU3</accession>
<feature type="compositionally biased region" description="Low complexity" evidence="4">
    <location>
        <begin position="151"/>
        <end position="169"/>
    </location>
</feature>
<evidence type="ECO:0000256" key="3">
    <source>
        <dbReference type="PROSITE-ProRule" id="PRU00023"/>
    </source>
</evidence>
<dbReference type="PROSITE" id="PS50088">
    <property type="entry name" value="ANK_REPEAT"/>
    <property type="match status" value="2"/>
</dbReference>
<reference evidence="5" key="1">
    <citation type="submission" date="2022-11" db="EMBL/GenBank/DDBJ databases">
        <authorList>
            <person name="Morgan W.R."/>
            <person name="Tartar A."/>
        </authorList>
    </citation>
    <scope>NUCLEOTIDE SEQUENCE</scope>
    <source>
        <strain evidence="5">ARSEF 373</strain>
    </source>
</reference>
<organism evidence="5 6">
    <name type="scientific">Lagenidium giganteum</name>
    <dbReference type="NCBI Taxonomy" id="4803"/>
    <lineage>
        <taxon>Eukaryota</taxon>
        <taxon>Sar</taxon>
        <taxon>Stramenopiles</taxon>
        <taxon>Oomycota</taxon>
        <taxon>Peronosporomycetes</taxon>
        <taxon>Pythiales</taxon>
        <taxon>Pythiaceae</taxon>
    </lineage>
</organism>
<evidence type="ECO:0000313" key="5">
    <source>
        <dbReference type="EMBL" id="DAZ97131.1"/>
    </source>
</evidence>
<keyword evidence="1" id="KW-0677">Repeat</keyword>
<dbReference type="PROSITE" id="PS50297">
    <property type="entry name" value="ANK_REP_REGION"/>
    <property type="match status" value="1"/>
</dbReference>
<feature type="region of interest" description="Disordered" evidence="4">
    <location>
        <begin position="140"/>
        <end position="169"/>
    </location>
</feature>